<gene>
    <name evidence="1" type="ORF">BO80DRAFT_316294</name>
</gene>
<feature type="non-terminal residue" evidence="1">
    <location>
        <position position="1"/>
    </location>
</feature>
<sequence>LSHLCLRKGVAYCGTCIHLHTNSQWVSSITTTTTLLLPVLRDPLLQAPSLGTVQVALPVLRHRVPLALAIITLPDLLPDLESPGTALVLLAPLLRVPGILGIALAAPQALLPRDQEIPGTVLVAPPVLPRLAPETPGTVPVVPRALRLQGLEIPGVVRKALLGPLLVLESLGTALVLPV</sequence>
<dbReference type="EMBL" id="KZ824507">
    <property type="protein sequence ID" value="RAK95029.1"/>
    <property type="molecule type" value="Genomic_DNA"/>
</dbReference>
<dbReference type="RefSeq" id="XP_025569357.1">
    <property type="nucleotide sequence ID" value="XM_025715078.1"/>
</dbReference>
<dbReference type="GeneID" id="37219943"/>
<evidence type="ECO:0000313" key="2">
    <source>
        <dbReference type="Proteomes" id="UP000249402"/>
    </source>
</evidence>
<name>A0A395GHZ1_9EURO</name>
<dbReference type="VEuPathDB" id="FungiDB:BO80DRAFT_316294"/>
<accession>A0A395GHZ1</accession>
<dbReference type="Proteomes" id="UP000249402">
    <property type="component" value="Unassembled WGS sequence"/>
</dbReference>
<dbReference type="AlphaFoldDB" id="A0A395GHZ1"/>
<proteinExistence type="predicted"/>
<evidence type="ECO:0000313" key="1">
    <source>
        <dbReference type="EMBL" id="RAK95029.1"/>
    </source>
</evidence>
<feature type="non-terminal residue" evidence="1">
    <location>
        <position position="179"/>
    </location>
</feature>
<reference evidence="1 2" key="1">
    <citation type="submission" date="2018-02" db="EMBL/GenBank/DDBJ databases">
        <title>The genomes of Aspergillus section Nigri reveals drivers in fungal speciation.</title>
        <authorList>
            <consortium name="DOE Joint Genome Institute"/>
            <person name="Vesth T.C."/>
            <person name="Nybo J."/>
            <person name="Theobald S."/>
            <person name="Brandl J."/>
            <person name="Frisvad J.C."/>
            <person name="Nielsen K.F."/>
            <person name="Lyhne E.K."/>
            <person name="Kogle M.E."/>
            <person name="Kuo A."/>
            <person name="Riley R."/>
            <person name="Clum A."/>
            <person name="Nolan M."/>
            <person name="Lipzen A."/>
            <person name="Salamov A."/>
            <person name="Henrissat B."/>
            <person name="Wiebenga A."/>
            <person name="De vries R.P."/>
            <person name="Grigoriev I.V."/>
            <person name="Mortensen U.H."/>
            <person name="Andersen M.R."/>
            <person name="Baker S.E."/>
        </authorList>
    </citation>
    <scope>NUCLEOTIDE SEQUENCE [LARGE SCALE GENOMIC DNA]</scope>
    <source>
        <strain evidence="1 2">CBS 121593</strain>
    </source>
</reference>
<protein>
    <submittedName>
        <fullName evidence="1">Uncharacterized protein</fullName>
    </submittedName>
</protein>
<organism evidence="1 2">
    <name type="scientific">Aspergillus ibericus CBS 121593</name>
    <dbReference type="NCBI Taxonomy" id="1448316"/>
    <lineage>
        <taxon>Eukaryota</taxon>
        <taxon>Fungi</taxon>
        <taxon>Dikarya</taxon>
        <taxon>Ascomycota</taxon>
        <taxon>Pezizomycotina</taxon>
        <taxon>Eurotiomycetes</taxon>
        <taxon>Eurotiomycetidae</taxon>
        <taxon>Eurotiales</taxon>
        <taxon>Aspergillaceae</taxon>
        <taxon>Aspergillus</taxon>
        <taxon>Aspergillus subgen. Circumdati</taxon>
    </lineage>
</organism>
<keyword evidence="2" id="KW-1185">Reference proteome</keyword>